<name>A0A9W4XV89_9PLEO</name>
<keyword evidence="1" id="KW-0862">Zinc</keyword>
<keyword evidence="1" id="KW-0863">Zinc-finger</keyword>
<dbReference type="PROSITE" id="PS50158">
    <property type="entry name" value="ZF_CCHC"/>
    <property type="match status" value="1"/>
</dbReference>
<sequence>MGKNKKHRNGDQGGNRGGKQNSQRGGKQGGKQNLYCTKCHMNGHDIKSCRKIQDNNNRVNKKNNSKHNGEGNKQFNSEPCLQCGNRGHDKKHCRATEVPEGEECNCGCTYHRNNHHCPWGNDPEKRDAALAEGQGKICQWCKDAGDGSHVFDDCKGPPEFRRQLIKIIQRAYEVLKWCWHCSNINHTTAACTSNSAVQGKAKWHTKITELIDAWVNQQEDYNAIYEENDMDELVMEMHSIQRPPEPASFLWCIICEEFGHSAKKPSSSKPCNMKEFEARCPTKFRGQFDGGASSTRVLRSDTNRWGSTSHLMTGLAGNAISNPILEVKPRSMPAICEKCNSRIGDWAIPFSDFQSNVLACPKCGKENKHPHYPRVDTALETLKVMEALVSSRANTWQKLSKKQKVDSLTRDEYKKRASWALTKKLAIATWPDRQPMYNDQRYLKGKSPVFATHPLYGNGFYFNEPGNFQEYFPATKFTLSNAMKITALDDAAPINKAGRLGMELHCATCGARGMIADDENDLIMCGVDVMCTIGMGTGRLAAWQDEWGSLSLGCRCISIIGQTSRPTWVQPMV</sequence>
<dbReference type="Proteomes" id="UP001152607">
    <property type="component" value="Unassembled WGS sequence"/>
</dbReference>
<proteinExistence type="predicted"/>
<feature type="region of interest" description="Disordered" evidence="2">
    <location>
        <begin position="50"/>
        <end position="73"/>
    </location>
</feature>
<reference evidence="4" key="1">
    <citation type="submission" date="2023-01" db="EMBL/GenBank/DDBJ databases">
        <authorList>
            <person name="Van Ghelder C."/>
            <person name="Rancurel C."/>
        </authorList>
    </citation>
    <scope>NUCLEOTIDE SEQUENCE</scope>
    <source>
        <strain evidence="4">CNCM I-4278</strain>
    </source>
</reference>
<gene>
    <name evidence="4" type="ORF">PDIGIT_LOCUS7246</name>
</gene>
<protein>
    <recommendedName>
        <fullName evidence="3">CCHC-type domain-containing protein</fullName>
    </recommendedName>
</protein>
<feature type="region of interest" description="Disordered" evidence="2">
    <location>
        <begin position="1"/>
        <end position="30"/>
    </location>
</feature>
<feature type="compositionally biased region" description="Polar residues" evidence="2">
    <location>
        <begin position="18"/>
        <end position="30"/>
    </location>
</feature>
<evidence type="ECO:0000256" key="1">
    <source>
        <dbReference type="PROSITE-ProRule" id="PRU00047"/>
    </source>
</evidence>
<dbReference type="GO" id="GO:0003676">
    <property type="term" value="F:nucleic acid binding"/>
    <property type="evidence" value="ECO:0007669"/>
    <property type="project" value="InterPro"/>
</dbReference>
<evidence type="ECO:0000256" key="2">
    <source>
        <dbReference type="SAM" id="MobiDB-lite"/>
    </source>
</evidence>
<dbReference type="EMBL" id="CAOQHR010000004">
    <property type="protein sequence ID" value="CAI6334192.1"/>
    <property type="molecule type" value="Genomic_DNA"/>
</dbReference>
<feature type="domain" description="CCHC-type" evidence="3">
    <location>
        <begin position="80"/>
        <end position="94"/>
    </location>
</feature>
<dbReference type="AlphaFoldDB" id="A0A9W4XV89"/>
<keyword evidence="1" id="KW-0479">Metal-binding</keyword>
<evidence type="ECO:0000313" key="4">
    <source>
        <dbReference type="EMBL" id="CAI6334192.1"/>
    </source>
</evidence>
<comment type="caution">
    <text evidence="4">The sequence shown here is derived from an EMBL/GenBank/DDBJ whole genome shotgun (WGS) entry which is preliminary data.</text>
</comment>
<keyword evidence="5" id="KW-1185">Reference proteome</keyword>
<dbReference type="GO" id="GO:0008270">
    <property type="term" value="F:zinc ion binding"/>
    <property type="evidence" value="ECO:0007669"/>
    <property type="project" value="UniProtKB-KW"/>
</dbReference>
<evidence type="ECO:0000259" key="3">
    <source>
        <dbReference type="PROSITE" id="PS50158"/>
    </source>
</evidence>
<dbReference type="InterPro" id="IPR001878">
    <property type="entry name" value="Znf_CCHC"/>
</dbReference>
<dbReference type="OrthoDB" id="3789666at2759"/>
<organism evidence="4 5">
    <name type="scientific">Periconia digitata</name>
    <dbReference type="NCBI Taxonomy" id="1303443"/>
    <lineage>
        <taxon>Eukaryota</taxon>
        <taxon>Fungi</taxon>
        <taxon>Dikarya</taxon>
        <taxon>Ascomycota</taxon>
        <taxon>Pezizomycotina</taxon>
        <taxon>Dothideomycetes</taxon>
        <taxon>Pleosporomycetidae</taxon>
        <taxon>Pleosporales</taxon>
        <taxon>Massarineae</taxon>
        <taxon>Periconiaceae</taxon>
        <taxon>Periconia</taxon>
    </lineage>
</organism>
<accession>A0A9W4XV89</accession>
<evidence type="ECO:0000313" key="5">
    <source>
        <dbReference type="Proteomes" id="UP001152607"/>
    </source>
</evidence>